<gene>
    <name evidence="13" type="ORF">A45J_2190</name>
</gene>
<dbReference type="InterPro" id="IPR017438">
    <property type="entry name" value="ATP-NAD_kinase_N"/>
</dbReference>
<dbReference type="GO" id="GO:0016301">
    <property type="term" value="F:kinase activity"/>
    <property type="evidence" value="ECO:0007669"/>
    <property type="project" value="UniProtKB-KW"/>
</dbReference>
<proteinExistence type="predicted"/>
<sequence length="310" mass="33834">MIKDIIIIGNPIAGGGALKKIRQAVSILENKGFNVNLMLTTQKGDAELFARQASQQSAECSRLLVIAAGGDGTYNEVANGLIHSNIPMAILPLGTTSVLAKELNISNDIKISLDIALNGKIQTIHLGKITCKGSNEKSNSSQNNLPLVTRHFLLMAGIGFDGETVYSVNPYIKKIAGKTAYVLSGIKNIFKYNPSIITLRYDSEEKSGYNVIIGKASCYGGDFKVTPDARLTDPYFYVFVMHQKGKLNLIRYILGIVRTKHLKLNDISYFRTSEIEIEGNAHIQIDGDYLGTTPAKIDLVTDAIKIITPK</sequence>
<comment type="caution">
    <text evidence="13">The sequence shown here is derived from an EMBL/GenBank/DDBJ whole genome shotgun (WGS) entry which is preliminary data.</text>
</comment>
<dbReference type="InterPro" id="IPR001206">
    <property type="entry name" value="Diacylglycerol_kinase_cat_dom"/>
</dbReference>
<evidence type="ECO:0000256" key="5">
    <source>
        <dbReference type="ARBA" id="ARBA00022741"/>
    </source>
</evidence>
<evidence type="ECO:0000256" key="11">
    <source>
        <dbReference type="ARBA" id="ARBA00023264"/>
    </source>
</evidence>
<dbReference type="PANTHER" id="PTHR12358">
    <property type="entry name" value="SPHINGOSINE KINASE"/>
    <property type="match status" value="1"/>
</dbReference>
<dbReference type="EMBL" id="BLAB01000001">
    <property type="protein sequence ID" value="GER94428.1"/>
    <property type="molecule type" value="Genomic_DNA"/>
</dbReference>
<keyword evidence="11" id="KW-1208">Phospholipid metabolism</keyword>
<dbReference type="InterPro" id="IPR016064">
    <property type="entry name" value="NAD/diacylglycerol_kinase_sf"/>
</dbReference>
<dbReference type="InterPro" id="IPR005218">
    <property type="entry name" value="Diacylglycerol/lipid_kinase"/>
</dbReference>
<keyword evidence="2" id="KW-0444">Lipid biosynthesis</keyword>
<keyword evidence="10" id="KW-0594">Phospholipid biosynthesis</keyword>
<evidence type="ECO:0000256" key="10">
    <source>
        <dbReference type="ARBA" id="ARBA00023209"/>
    </source>
</evidence>
<evidence type="ECO:0000256" key="8">
    <source>
        <dbReference type="ARBA" id="ARBA00022842"/>
    </source>
</evidence>
<evidence type="ECO:0000256" key="2">
    <source>
        <dbReference type="ARBA" id="ARBA00022516"/>
    </source>
</evidence>
<dbReference type="SMART" id="SM00046">
    <property type="entry name" value="DAGKc"/>
    <property type="match status" value="1"/>
</dbReference>
<dbReference type="GO" id="GO:0046872">
    <property type="term" value="F:metal ion binding"/>
    <property type="evidence" value="ECO:0007669"/>
    <property type="project" value="UniProtKB-KW"/>
</dbReference>
<keyword evidence="8" id="KW-0460">Magnesium</keyword>
<dbReference type="InterPro" id="IPR045540">
    <property type="entry name" value="YegS/DAGK_C"/>
</dbReference>
<evidence type="ECO:0000259" key="12">
    <source>
        <dbReference type="PROSITE" id="PS50146"/>
    </source>
</evidence>
<keyword evidence="4" id="KW-0479">Metal-binding</keyword>
<dbReference type="PANTHER" id="PTHR12358:SF106">
    <property type="entry name" value="LIPID KINASE YEGS"/>
    <property type="match status" value="1"/>
</dbReference>
<dbReference type="PROSITE" id="PS50146">
    <property type="entry name" value="DAGK"/>
    <property type="match status" value="1"/>
</dbReference>
<comment type="cofactor">
    <cofactor evidence="1">
        <name>Mg(2+)</name>
        <dbReference type="ChEBI" id="CHEBI:18420"/>
    </cofactor>
</comment>
<dbReference type="InterPro" id="IPR050187">
    <property type="entry name" value="Lipid_Phosphate_FormReg"/>
</dbReference>
<evidence type="ECO:0000256" key="7">
    <source>
        <dbReference type="ARBA" id="ARBA00022840"/>
    </source>
</evidence>
<dbReference type="Gene3D" id="2.60.200.40">
    <property type="match status" value="1"/>
</dbReference>
<evidence type="ECO:0000256" key="3">
    <source>
        <dbReference type="ARBA" id="ARBA00022679"/>
    </source>
</evidence>
<organism evidence="13">
    <name type="scientific">hot springs metagenome</name>
    <dbReference type="NCBI Taxonomy" id="433727"/>
    <lineage>
        <taxon>unclassified sequences</taxon>
        <taxon>metagenomes</taxon>
        <taxon>ecological metagenomes</taxon>
    </lineage>
</organism>
<protein>
    <recommendedName>
        <fullName evidence="12">DAGKc domain-containing protein</fullName>
    </recommendedName>
</protein>
<dbReference type="AlphaFoldDB" id="A0A5J4KXU8"/>
<evidence type="ECO:0000313" key="13">
    <source>
        <dbReference type="EMBL" id="GER94428.1"/>
    </source>
</evidence>
<keyword evidence="5" id="KW-0547">Nucleotide-binding</keyword>
<dbReference type="Gene3D" id="3.40.50.10330">
    <property type="entry name" value="Probable inorganic polyphosphate/atp-NAD kinase, domain 1"/>
    <property type="match status" value="1"/>
</dbReference>
<keyword evidence="3" id="KW-0808">Transferase</keyword>
<feature type="domain" description="DAGKc" evidence="12">
    <location>
        <begin position="1"/>
        <end position="133"/>
    </location>
</feature>
<keyword evidence="6" id="KW-0418">Kinase</keyword>
<evidence type="ECO:0000256" key="6">
    <source>
        <dbReference type="ARBA" id="ARBA00022777"/>
    </source>
</evidence>
<keyword evidence="7" id="KW-0067">ATP-binding</keyword>
<dbReference type="NCBIfam" id="TIGR00147">
    <property type="entry name" value="YegS/Rv2252/BmrU family lipid kinase"/>
    <property type="match status" value="1"/>
</dbReference>
<dbReference type="GO" id="GO:0008654">
    <property type="term" value="P:phospholipid biosynthetic process"/>
    <property type="evidence" value="ECO:0007669"/>
    <property type="project" value="UniProtKB-KW"/>
</dbReference>
<keyword evidence="9" id="KW-0443">Lipid metabolism</keyword>
<dbReference type="GO" id="GO:0005524">
    <property type="term" value="F:ATP binding"/>
    <property type="evidence" value="ECO:0007669"/>
    <property type="project" value="UniProtKB-KW"/>
</dbReference>
<reference evidence="13" key="1">
    <citation type="submission" date="2019-10" db="EMBL/GenBank/DDBJ databases">
        <title>Metagenomic sequencing of thiosulfate-disproportionating enrichment culture.</title>
        <authorList>
            <person name="Umezawa K."/>
            <person name="Kojima H."/>
            <person name="Fukui M."/>
        </authorList>
    </citation>
    <scope>NUCLEOTIDE SEQUENCE</scope>
    <source>
        <strain evidence="13">45J</strain>
    </source>
</reference>
<evidence type="ECO:0000256" key="4">
    <source>
        <dbReference type="ARBA" id="ARBA00022723"/>
    </source>
</evidence>
<name>A0A5J4KXU8_9ZZZZ</name>
<dbReference type="SUPFAM" id="SSF111331">
    <property type="entry name" value="NAD kinase/diacylglycerol kinase-like"/>
    <property type="match status" value="1"/>
</dbReference>
<accession>A0A5J4KXU8</accession>
<dbReference type="Pfam" id="PF19279">
    <property type="entry name" value="YegS_C"/>
    <property type="match status" value="1"/>
</dbReference>
<dbReference type="Pfam" id="PF00781">
    <property type="entry name" value="DAGK_cat"/>
    <property type="match status" value="1"/>
</dbReference>
<evidence type="ECO:0000256" key="1">
    <source>
        <dbReference type="ARBA" id="ARBA00001946"/>
    </source>
</evidence>
<evidence type="ECO:0000256" key="9">
    <source>
        <dbReference type="ARBA" id="ARBA00023098"/>
    </source>
</evidence>
<dbReference type="GO" id="GO:0005886">
    <property type="term" value="C:plasma membrane"/>
    <property type="evidence" value="ECO:0007669"/>
    <property type="project" value="TreeGrafter"/>
</dbReference>